<sequence length="266" mass="30873">SELKKEIIKENSCFQYLFDEIENKIDIIKKNVLIESCLRSMWSCLLSRPSLKPYPLIFTSNPQLNHQIQSKKPEIAKEFLGKDSCCNDIGYFTWPSLIRCDTDHLLNVPIAVCYAPFNLDVNVSDREESSKNNAKPNEQIISENQNIQHPKVSDNTQQANSSQEKKEQTEKLHLLNNLIEQYKVQRMNPSVLTLFEIYYLVKNILRDIKQCIQNYHTIVFCNDGHPYCVAFNETIDEKNENLSFPKIPPIVTVLQTEIMLLFLSTN</sequence>
<dbReference type="Proteomes" id="UP000023152">
    <property type="component" value="Unassembled WGS sequence"/>
</dbReference>
<feature type="non-terminal residue" evidence="2">
    <location>
        <position position="1"/>
    </location>
</feature>
<evidence type="ECO:0000313" key="3">
    <source>
        <dbReference type="Proteomes" id="UP000023152"/>
    </source>
</evidence>
<accession>X6NCW0</accession>
<evidence type="ECO:0000256" key="1">
    <source>
        <dbReference type="SAM" id="MobiDB-lite"/>
    </source>
</evidence>
<keyword evidence="3" id="KW-1185">Reference proteome</keyword>
<dbReference type="AlphaFoldDB" id="X6NCW0"/>
<protein>
    <submittedName>
        <fullName evidence="2">Uncharacterized protein</fullName>
    </submittedName>
</protein>
<comment type="caution">
    <text evidence="2">The sequence shown here is derived from an EMBL/GenBank/DDBJ whole genome shotgun (WGS) entry which is preliminary data.</text>
</comment>
<proteinExistence type="predicted"/>
<feature type="region of interest" description="Disordered" evidence="1">
    <location>
        <begin position="128"/>
        <end position="167"/>
    </location>
</feature>
<name>X6NCW0_RETFI</name>
<organism evidence="2 3">
    <name type="scientific">Reticulomyxa filosa</name>
    <dbReference type="NCBI Taxonomy" id="46433"/>
    <lineage>
        <taxon>Eukaryota</taxon>
        <taxon>Sar</taxon>
        <taxon>Rhizaria</taxon>
        <taxon>Retaria</taxon>
        <taxon>Foraminifera</taxon>
        <taxon>Monothalamids</taxon>
        <taxon>Reticulomyxidae</taxon>
        <taxon>Reticulomyxa</taxon>
    </lineage>
</organism>
<gene>
    <name evidence="2" type="ORF">RFI_12998</name>
</gene>
<feature type="compositionally biased region" description="Polar residues" evidence="1">
    <location>
        <begin position="131"/>
        <end position="162"/>
    </location>
</feature>
<dbReference type="EMBL" id="ASPP01009397">
    <property type="protein sequence ID" value="ETO24160.1"/>
    <property type="molecule type" value="Genomic_DNA"/>
</dbReference>
<evidence type="ECO:0000313" key="2">
    <source>
        <dbReference type="EMBL" id="ETO24160.1"/>
    </source>
</evidence>
<reference evidence="2 3" key="1">
    <citation type="journal article" date="2013" name="Curr. Biol.">
        <title>The Genome of the Foraminiferan Reticulomyxa filosa.</title>
        <authorList>
            <person name="Glockner G."/>
            <person name="Hulsmann N."/>
            <person name="Schleicher M."/>
            <person name="Noegel A.A."/>
            <person name="Eichinger L."/>
            <person name="Gallinger C."/>
            <person name="Pawlowski J."/>
            <person name="Sierra R."/>
            <person name="Euteneuer U."/>
            <person name="Pillet L."/>
            <person name="Moustafa A."/>
            <person name="Platzer M."/>
            <person name="Groth M."/>
            <person name="Szafranski K."/>
            <person name="Schliwa M."/>
        </authorList>
    </citation>
    <scope>NUCLEOTIDE SEQUENCE [LARGE SCALE GENOMIC DNA]</scope>
</reference>